<protein>
    <submittedName>
        <fullName evidence="1">Hydrolase, haloacid dehalogenase-like family</fullName>
    </submittedName>
</protein>
<dbReference type="InterPro" id="IPR006439">
    <property type="entry name" value="HAD-SF_hydro_IA"/>
</dbReference>
<evidence type="ECO:0000313" key="2">
    <source>
        <dbReference type="Proteomes" id="UP000032160"/>
    </source>
</evidence>
<dbReference type="NCBIfam" id="TIGR01509">
    <property type="entry name" value="HAD-SF-IA-v3"/>
    <property type="match status" value="1"/>
</dbReference>
<dbReference type="HOGENOM" id="CLU_045011_9_1_5"/>
<proteinExistence type="predicted"/>
<dbReference type="SFLD" id="SFLDS00003">
    <property type="entry name" value="Haloacid_Dehalogenase"/>
    <property type="match status" value="1"/>
</dbReference>
<dbReference type="PANTHER" id="PTHR43611:SF3">
    <property type="entry name" value="FLAVIN MONONUCLEOTIDE HYDROLASE 1, CHLOROPLATIC"/>
    <property type="match status" value="1"/>
</dbReference>
<dbReference type="STRING" id="1458461.BN1012_Phect754"/>
<dbReference type="CDD" id="cd02603">
    <property type="entry name" value="HAD_sEH-N_like"/>
    <property type="match status" value="1"/>
</dbReference>
<keyword evidence="1" id="KW-0378">Hydrolase</keyword>
<dbReference type="InterPro" id="IPR023214">
    <property type="entry name" value="HAD_sf"/>
</dbReference>
<evidence type="ECO:0000313" key="1">
    <source>
        <dbReference type="EMBL" id="CDO58968.1"/>
    </source>
</evidence>
<dbReference type="GO" id="GO:0016787">
    <property type="term" value="F:hydrolase activity"/>
    <property type="evidence" value="ECO:0007669"/>
    <property type="project" value="UniProtKB-KW"/>
</dbReference>
<dbReference type="AlphaFoldDB" id="X5M781"/>
<dbReference type="Proteomes" id="UP000032160">
    <property type="component" value="Chromosome I"/>
</dbReference>
<dbReference type="OrthoDB" id="9807742at2"/>
<name>X5M781_9HYPH</name>
<sequence length="209" mass="22994">MSHETGSVKAVVFDLGGVLIDWDPRLIFQQHFATRGVLEAFLAEVFWRAHHACHDTLAPFEETLAPYKRDYPHFAPALDAMATDWQKAVMGPIPETVAVLEELVARDVPVFALSNWPAQTWPPAHPNADDYAFLDHFRSIVVSGQVQLRKPDPAIYKLALEQFGLAAGEALFVDDLAGNADAATQAGMIGHQFLSADHLRTRLVSAGLL</sequence>
<gene>
    <name evidence="1" type="ORF">BN1012_Phect754</name>
</gene>
<reference evidence="1 2" key="1">
    <citation type="journal article" date="2014" name="Front. Genet.">
        <title>Genome and metabolic network of "Candidatus Phaeomarinobacter ectocarpi" Ec32, a new candidate genus of Alphaproteobacteria frequently associated with brown algae.</title>
        <authorList>
            <person name="Dittami S.M."/>
            <person name="Barbeyron T."/>
            <person name="Boyen C."/>
            <person name="Cambefort J."/>
            <person name="Collet G."/>
            <person name="Delage L."/>
            <person name="Gobet A."/>
            <person name="Groisillier A."/>
            <person name="Leblanc C."/>
            <person name="Michel G."/>
            <person name="Scornet D."/>
            <person name="Siegel A."/>
            <person name="Tapia J.E."/>
            <person name="Tonon T."/>
        </authorList>
    </citation>
    <scope>NUCLEOTIDE SEQUENCE [LARGE SCALE GENOMIC DNA]</scope>
    <source>
        <strain evidence="1 2">Ec32</strain>
    </source>
</reference>
<accession>X5M781</accession>
<dbReference type="SFLD" id="SFLDG01129">
    <property type="entry name" value="C1.5:_HAD__Beta-PGM__Phosphata"/>
    <property type="match status" value="1"/>
</dbReference>
<dbReference type="PANTHER" id="PTHR43611">
    <property type="entry name" value="ALPHA-D-GLUCOSE 1-PHOSPHATE PHOSPHATASE"/>
    <property type="match status" value="1"/>
</dbReference>
<dbReference type="KEGG" id="pect:BN1012_Phect754"/>
<dbReference type="EMBL" id="HG966617">
    <property type="protein sequence ID" value="CDO58968.1"/>
    <property type="molecule type" value="Genomic_DNA"/>
</dbReference>
<keyword evidence="2" id="KW-1185">Reference proteome</keyword>
<organism evidence="1 2">
    <name type="scientific">Candidatus Phaeomarinibacter ectocarpi</name>
    <dbReference type="NCBI Taxonomy" id="1458461"/>
    <lineage>
        <taxon>Bacteria</taxon>
        <taxon>Pseudomonadati</taxon>
        <taxon>Pseudomonadota</taxon>
        <taxon>Alphaproteobacteria</taxon>
        <taxon>Hyphomicrobiales</taxon>
        <taxon>Parvibaculaceae</taxon>
        <taxon>Candidatus Phaeomarinibacter</taxon>
    </lineage>
</organism>
<dbReference type="InterPro" id="IPR036412">
    <property type="entry name" value="HAD-like_sf"/>
</dbReference>
<dbReference type="SUPFAM" id="SSF56784">
    <property type="entry name" value="HAD-like"/>
    <property type="match status" value="1"/>
</dbReference>
<dbReference type="Pfam" id="PF00702">
    <property type="entry name" value="Hydrolase"/>
    <property type="match status" value="1"/>
</dbReference>
<dbReference type="Gene3D" id="3.40.50.1000">
    <property type="entry name" value="HAD superfamily/HAD-like"/>
    <property type="match status" value="1"/>
</dbReference>